<proteinExistence type="inferred from homology"/>
<dbReference type="GO" id="GO:0006817">
    <property type="term" value="P:phosphate ion transport"/>
    <property type="evidence" value="ECO:0007669"/>
    <property type="project" value="UniProtKB-KW"/>
</dbReference>
<evidence type="ECO:0000256" key="1">
    <source>
        <dbReference type="ARBA" id="ARBA00002841"/>
    </source>
</evidence>
<keyword evidence="5" id="KW-0592">Phosphate transport</keyword>
<feature type="domain" description="PBP" evidence="11">
    <location>
        <begin position="52"/>
        <end position="171"/>
    </location>
</feature>
<organism evidence="12 13">
    <name type="scientific">Peptoniphilus lacrimalis</name>
    <dbReference type="NCBI Taxonomy" id="33031"/>
    <lineage>
        <taxon>Bacteria</taxon>
        <taxon>Bacillati</taxon>
        <taxon>Bacillota</taxon>
        <taxon>Tissierellia</taxon>
        <taxon>Tissierellales</taxon>
        <taxon>Peptoniphilaceae</taxon>
        <taxon>Peptoniphilus</taxon>
    </lineage>
</organism>
<feature type="chain" id="PRO_5038698739" evidence="10">
    <location>
        <begin position="24"/>
        <end position="306"/>
    </location>
</feature>
<evidence type="ECO:0000256" key="6">
    <source>
        <dbReference type="ARBA" id="ARBA00022729"/>
    </source>
</evidence>
<comment type="subunit">
    <text evidence="4">The complex is composed of two ATP-binding proteins (PstB), two transmembrane proteins (PstC and PstA) and a solute-binding protein (PstS).</text>
</comment>
<dbReference type="EMBL" id="UGSZ01000001">
    <property type="protein sequence ID" value="SUB57782.1"/>
    <property type="molecule type" value="Genomic_DNA"/>
</dbReference>
<dbReference type="PROSITE" id="PS51257">
    <property type="entry name" value="PROKAR_LIPOPROTEIN"/>
    <property type="match status" value="1"/>
</dbReference>
<feature type="region of interest" description="Disordered" evidence="9">
    <location>
        <begin position="26"/>
        <end position="47"/>
    </location>
</feature>
<dbReference type="InterPro" id="IPR024370">
    <property type="entry name" value="PBP_domain"/>
</dbReference>
<comment type="function">
    <text evidence="1">Part of the ABC transporter complex PstSACB involved in phosphate import.</text>
</comment>
<dbReference type="RefSeq" id="WP_004826181.1">
    <property type="nucleotide sequence ID" value="NZ_CAMUOS010000006.1"/>
</dbReference>
<gene>
    <name evidence="12" type="primary">pstS</name>
    <name evidence="12" type="ORF">NCTC13149_01639</name>
</gene>
<evidence type="ECO:0000256" key="9">
    <source>
        <dbReference type="SAM" id="MobiDB-lite"/>
    </source>
</evidence>
<keyword evidence="5" id="KW-0813">Transport</keyword>
<evidence type="ECO:0000313" key="12">
    <source>
        <dbReference type="EMBL" id="SUB57782.1"/>
    </source>
</evidence>
<dbReference type="Gene3D" id="3.40.190.10">
    <property type="entry name" value="Periplasmic binding protein-like II"/>
    <property type="match status" value="2"/>
</dbReference>
<protein>
    <submittedName>
        <fullName evidence="12">Phosphate-binding protein pstS</fullName>
    </submittedName>
</protein>
<keyword evidence="8" id="KW-0449">Lipoprotein</keyword>
<name>A0A379C621_9FIRM</name>
<feature type="signal peptide" evidence="10">
    <location>
        <begin position="1"/>
        <end position="23"/>
    </location>
</feature>
<evidence type="ECO:0000256" key="2">
    <source>
        <dbReference type="ARBA" id="ARBA00004193"/>
    </source>
</evidence>
<accession>A0A379C621</accession>
<evidence type="ECO:0000256" key="7">
    <source>
        <dbReference type="ARBA" id="ARBA00023139"/>
    </source>
</evidence>
<evidence type="ECO:0000256" key="4">
    <source>
        <dbReference type="ARBA" id="ARBA00011529"/>
    </source>
</evidence>
<dbReference type="GO" id="GO:0005886">
    <property type="term" value="C:plasma membrane"/>
    <property type="evidence" value="ECO:0007669"/>
    <property type="project" value="UniProtKB-SubCell"/>
</dbReference>
<dbReference type="PANTHER" id="PTHR30570">
    <property type="entry name" value="PERIPLASMIC PHOSPHATE BINDING COMPONENT OF PHOSPHATE ABC TRANSPORTER"/>
    <property type="match status" value="1"/>
</dbReference>
<reference evidence="12 13" key="1">
    <citation type="submission" date="2018-06" db="EMBL/GenBank/DDBJ databases">
        <authorList>
            <consortium name="Pathogen Informatics"/>
            <person name="Doyle S."/>
        </authorList>
    </citation>
    <scope>NUCLEOTIDE SEQUENCE [LARGE SCALE GENOMIC DNA]</scope>
    <source>
        <strain evidence="12 13">NCTC13149</strain>
    </source>
</reference>
<feature type="domain" description="PBP" evidence="11">
    <location>
        <begin position="195"/>
        <end position="304"/>
    </location>
</feature>
<dbReference type="InterPro" id="IPR050811">
    <property type="entry name" value="Phosphate_ABC_transporter"/>
</dbReference>
<evidence type="ECO:0000256" key="8">
    <source>
        <dbReference type="ARBA" id="ARBA00023288"/>
    </source>
</evidence>
<evidence type="ECO:0000259" key="11">
    <source>
        <dbReference type="Pfam" id="PF12849"/>
    </source>
</evidence>
<evidence type="ECO:0000256" key="5">
    <source>
        <dbReference type="ARBA" id="ARBA00022592"/>
    </source>
</evidence>
<dbReference type="SUPFAM" id="SSF53850">
    <property type="entry name" value="Periplasmic binding protein-like II"/>
    <property type="match status" value="2"/>
</dbReference>
<feature type="compositionally biased region" description="Polar residues" evidence="9">
    <location>
        <begin position="27"/>
        <end position="47"/>
    </location>
</feature>
<evidence type="ECO:0000313" key="13">
    <source>
        <dbReference type="Proteomes" id="UP000255517"/>
    </source>
</evidence>
<keyword evidence="7" id="KW-0564">Palmitate</keyword>
<dbReference type="PANTHER" id="PTHR30570:SF1">
    <property type="entry name" value="PHOSPHATE-BINDING PROTEIN PSTS"/>
    <property type="match status" value="1"/>
</dbReference>
<dbReference type="OrthoDB" id="9790048at2"/>
<evidence type="ECO:0000256" key="3">
    <source>
        <dbReference type="ARBA" id="ARBA00008725"/>
    </source>
</evidence>
<evidence type="ECO:0000256" key="10">
    <source>
        <dbReference type="SAM" id="SignalP"/>
    </source>
</evidence>
<sequence>MNLKKLGKLAIVIGLATTLAACGASKDSANNKSANTSTEGNKTETASADLSKINVISREAGSGTRGAFTEITGVLEKKDGQEVDNTTEEAAVQNSTDAVITTVSNDPASIGYISLGSLNDTVKALKVEGVEATPENVKSGEYKIARPFNICYQEGADEKALDLLKFIESDEGQKIVEAEKYIPEVSGKTYTAIDNDAHITIAGSTSVTPLMEKLVEAYKELNPKFEADIQATGSSAGIQSAIDGTAQIGMASRELKDEEAPKVKVDVIARDGIAVIVNKENPAEDVSLASLKDIFTGSMTQWSEVK</sequence>
<keyword evidence="6 10" id="KW-0732">Signal</keyword>
<dbReference type="Pfam" id="PF12849">
    <property type="entry name" value="PBP_like_2"/>
    <property type="match status" value="2"/>
</dbReference>
<dbReference type="AlphaFoldDB" id="A0A379C621"/>
<dbReference type="Proteomes" id="UP000255517">
    <property type="component" value="Unassembled WGS sequence"/>
</dbReference>
<comment type="similarity">
    <text evidence="3">Belongs to the PstS family.</text>
</comment>
<dbReference type="STRING" id="1122949.GCA_000378725_01369"/>
<comment type="subcellular location">
    <subcellularLocation>
        <location evidence="2">Cell membrane</location>
        <topology evidence="2">Lipid-anchor</topology>
    </subcellularLocation>
</comment>